<dbReference type="InterPro" id="IPR010653">
    <property type="entry name" value="NlpB/DapX"/>
</dbReference>
<dbReference type="Gene3D" id="3.30.310.170">
    <property type="entry name" value="Outer membrane protein assembly factor BamC"/>
    <property type="match status" value="1"/>
</dbReference>
<evidence type="ECO:0000313" key="1">
    <source>
        <dbReference type="EMBL" id="NYT52422.1"/>
    </source>
</evidence>
<dbReference type="EMBL" id="JACCHU010000001">
    <property type="protein sequence ID" value="NYT52422.1"/>
    <property type="molecule type" value="Genomic_DNA"/>
</dbReference>
<dbReference type="PROSITE" id="PS51257">
    <property type="entry name" value="PROKAR_LIPOPROTEIN"/>
    <property type="match status" value="1"/>
</dbReference>
<organism evidence="1 2">
    <name type="scientific">Candidatus Vesicomyosocius endoextente</name>
    <dbReference type="NCBI Taxonomy" id="2738853"/>
    <lineage>
        <taxon>Bacteria</taxon>
        <taxon>Pseudomonadati</taxon>
        <taxon>Pseudomonadota</taxon>
        <taxon>Gammaproteobacteria</taxon>
        <taxon>Candidatus Pseudothioglobaceae</taxon>
        <taxon>Candidatus Vesicomyidisocius</taxon>
    </lineage>
</organism>
<dbReference type="InterPro" id="IPR042268">
    <property type="entry name" value="BamC_C"/>
</dbReference>
<dbReference type="Pfam" id="PF06804">
    <property type="entry name" value="Lipoprotein_18"/>
    <property type="match status" value="1"/>
</dbReference>
<comment type="caution">
    <text evidence="1">The sequence shown here is derived from an EMBL/GenBank/DDBJ whole genome shotgun (WGS) entry which is preliminary data.</text>
</comment>
<reference evidence="1 2" key="1">
    <citation type="submission" date="2020-05" db="EMBL/GenBank/DDBJ databases">
        <title>Horizontal transmission and recombination maintain forever young bacterial symbiont genomes.</title>
        <authorList>
            <person name="Russell S.L."/>
            <person name="Pepper-Tunick E."/>
            <person name="Svedberg J."/>
            <person name="Byrne A."/>
            <person name="Ruelas Castillo J."/>
            <person name="Vollmers C."/>
            <person name="Beinart R.A."/>
            <person name="Corbett-Detig R."/>
        </authorList>
    </citation>
    <scope>NUCLEOTIDE SEQUENCE [LARGE SCALE GENOMIC DNA]</scope>
    <source>
        <strain evidence="1">Monterey_2004</strain>
    </source>
</reference>
<proteinExistence type="predicted"/>
<protein>
    <submittedName>
        <fullName evidence="1">Outer membrane protein assembly factor BamC</fullName>
    </submittedName>
</protein>
<dbReference type="Proteomes" id="UP000525329">
    <property type="component" value="Unassembled WGS sequence"/>
</dbReference>
<name>A0A853G9P6_9GAMM</name>
<gene>
    <name evidence="1" type="primary">bamC</name>
    <name evidence="1" type="ORF">H0A74_02460</name>
</gene>
<accession>A0A853G9P6</accession>
<evidence type="ECO:0000313" key="2">
    <source>
        <dbReference type="Proteomes" id="UP000525329"/>
    </source>
</evidence>
<sequence length="377" mass="43393">MVIRELIALFLVFSLGGCLSIGNKEEQKQNETGERDVECYSKKILTSLEVPPDLTKPSAKNSLKLSKYVSNFQEDLVNFSKKDSSIKKVSNILKTPTNIEVIKSSSLRWLVVDKEPDAVWELAKSFFQFHGFVIKKSNKKTGIMETNFLESHPEISNQSLGFIRSMFRKVTKMKYTLPVADKYRLRIEPIDDNKSEVYLSLSSMREVLTNKGGYDENTIWQSQSKDPILEIEMLYRLMIFLGSDQRLAKEKILTAREQQRLTVVVAKGVGGYAKLVFPLTQYETWSNISWALDQIGADIEDKDIRDGSFYINFSKEEDKSIFSRLFSNRVIIESFQIVVRQVDSNITEVYFNDLSEDIKQTTIDFSYQFLGDIAKQF</sequence>
<dbReference type="AlphaFoldDB" id="A0A853G9P6"/>